<dbReference type="InterPro" id="IPR006143">
    <property type="entry name" value="RND_pump_MFP"/>
</dbReference>
<comment type="similarity">
    <text evidence="1">Belongs to the membrane fusion protein (MFP) (TC 8.A.1) family.</text>
</comment>
<evidence type="ECO:0000256" key="2">
    <source>
        <dbReference type="SAM" id="Coils"/>
    </source>
</evidence>
<dbReference type="PANTHER" id="PTHR30469">
    <property type="entry name" value="MULTIDRUG RESISTANCE PROTEIN MDTA"/>
    <property type="match status" value="1"/>
</dbReference>
<dbReference type="GO" id="GO:1990281">
    <property type="term" value="C:efflux pump complex"/>
    <property type="evidence" value="ECO:0007669"/>
    <property type="project" value="TreeGrafter"/>
</dbReference>
<name>A0A4R3MZS3_9GAMM</name>
<accession>A0A4R3MZS3</accession>
<dbReference type="PANTHER" id="PTHR30469:SF15">
    <property type="entry name" value="HLYD FAMILY OF SECRETION PROTEINS"/>
    <property type="match status" value="1"/>
</dbReference>
<keyword evidence="3" id="KW-0732">Signal</keyword>
<evidence type="ECO:0000259" key="4">
    <source>
        <dbReference type="Pfam" id="PF25967"/>
    </source>
</evidence>
<dbReference type="Gene3D" id="2.40.420.20">
    <property type="match status" value="1"/>
</dbReference>
<dbReference type="Proteomes" id="UP000295717">
    <property type="component" value="Unassembled WGS sequence"/>
</dbReference>
<dbReference type="RefSeq" id="WP_132977874.1">
    <property type="nucleotide sequence ID" value="NZ_SMAO01000007.1"/>
</dbReference>
<keyword evidence="2" id="KW-0175">Coiled coil</keyword>
<feature type="signal peptide" evidence="3">
    <location>
        <begin position="1"/>
        <end position="26"/>
    </location>
</feature>
<dbReference type="OrthoDB" id="7265739at2"/>
<evidence type="ECO:0000313" key="5">
    <source>
        <dbReference type="EMBL" id="TCT19839.1"/>
    </source>
</evidence>
<dbReference type="Gene3D" id="2.40.50.100">
    <property type="match status" value="1"/>
</dbReference>
<evidence type="ECO:0000313" key="6">
    <source>
        <dbReference type="Proteomes" id="UP000295717"/>
    </source>
</evidence>
<dbReference type="SUPFAM" id="SSF111369">
    <property type="entry name" value="HlyD-like secretion proteins"/>
    <property type="match status" value="1"/>
</dbReference>
<reference evidence="5 6" key="1">
    <citation type="submission" date="2019-03" db="EMBL/GenBank/DDBJ databases">
        <title>Genomic Encyclopedia of Type Strains, Phase IV (KMG-IV): sequencing the most valuable type-strain genomes for metagenomic binning, comparative biology and taxonomic classification.</title>
        <authorList>
            <person name="Goeker M."/>
        </authorList>
    </citation>
    <scope>NUCLEOTIDE SEQUENCE [LARGE SCALE GENOMIC DNA]</scope>
    <source>
        <strain evidence="5 6">DSM 13587</strain>
    </source>
</reference>
<proteinExistence type="inferred from homology"/>
<feature type="chain" id="PRO_5020889927" evidence="3">
    <location>
        <begin position="27"/>
        <end position="368"/>
    </location>
</feature>
<comment type="caution">
    <text evidence="5">The sequence shown here is derived from an EMBL/GenBank/DDBJ whole genome shotgun (WGS) entry which is preliminary data.</text>
</comment>
<sequence length="368" mass="39126">MNARQSRSILIHCLAILLILPILAFAATAKPTEPANAALTVTTVIPRVETWPITIPANGSLSAWQEAVVAAEIGGLRVVALSADVGSVVKRGDELARLAQETVLADLALQEARVEQARAALSEAQDNGRRARELAGRPTLSEQQSKQYLVAEESAKANLAAAEAQLRGQQIRLDQTHIRAVDDGVISSRSVTLGSVVQAGAELFRLVRQNRIEWRAEVMADQLAQIRPGQAARIRLGGGILNGVVRMPAPTFDPATRLALVYIDLTDPGAARAGDFARGEIIVGESSALTVPESVVVWRDGNSYVFAVGDDRHVIQHKIVTGRRADNRVEIVSGLTAPVPLVMTGGAFLNDGDSVRLAATDPAAVTHP</sequence>
<dbReference type="GO" id="GO:0015562">
    <property type="term" value="F:efflux transmembrane transporter activity"/>
    <property type="evidence" value="ECO:0007669"/>
    <property type="project" value="TreeGrafter"/>
</dbReference>
<dbReference type="Pfam" id="PF25967">
    <property type="entry name" value="RND-MFP_C"/>
    <property type="match status" value="1"/>
</dbReference>
<dbReference type="Gene3D" id="2.40.30.170">
    <property type="match status" value="1"/>
</dbReference>
<evidence type="ECO:0000256" key="3">
    <source>
        <dbReference type="SAM" id="SignalP"/>
    </source>
</evidence>
<dbReference type="NCBIfam" id="TIGR01730">
    <property type="entry name" value="RND_mfp"/>
    <property type="match status" value="1"/>
</dbReference>
<feature type="coiled-coil region" evidence="2">
    <location>
        <begin position="107"/>
        <end position="172"/>
    </location>
</feature>
<dbReference type="AlphaFoldDB" id="A0A4R3MZS3"/>
<protein>
    <submittedName>
        <fullName evidence="5">RND family efflux transporter MFP subunit</fullName>
    </submittedName>
</protein>
<feature type="domain" description="Multidrug resistance protein MdtA-like C-terminal permuted SH3" evidence="4">
    <location>
        <begin position="288"/>
        <end position="345"/>
    </location>
</feature>
<dbReference type="InterPro" id="IPR058627">
    <property type="entry name" value="MdtA-like_C"/>
</dbReference>
<organism evidence="5 6">
    <name type="scientific">Thiobaca trueperi</name>
    <dbReference type="NCBI Taxonomy" id="127458"/>
    <lineage>
        <taxon>Bacteria</taxon>
        <taxon>Pseudomonadati</taxon>
        <taxon>Pseudomonadota</taxon>
        <taxon>Gammaproteobacteria</taxon>
        <taxon>Chromatiales</taxon>
        <taxon>Chromatiaceae</taxon>
        <taxon>Thiobaca</taxon>
    </lineage>
</organism>
<keyword evidence="6" id="KW-1185">Reference proteome</keyword>
<gene>
    <name evidence="5" type="ORF">EDC35_107167</name>
</gene>
<dbReference type="Gene3D" id="1.10.287.470">
    <property type="entry name" value="Helix hairpin bin"/>
    <property type="match status" value="1"/>
</dbReference>
<evidence type="ECO:0000256" key="1">
    <source>
        <dbReference type="ARBA" id="ARBA00009477"/>
    </source>
</evidence>
<dbReference type="EMBL" id="SMAO01000007">
    <property type="protein sequence ID" value="TCT19839.1"/>
    <property type="molecule type" value="Genomic_DNA"/>
</dbReference>